<dbReference type="Proteomes" id="UP000070539">
    <property type="component" value="Unassembled WGS sequence"/>
</dbReference>
<dbReference type="STRING" id="36847.CLNEO_28590"/>
<dbReference type="Pfam" id="PF02620">
    <property type="entry name" value="YceD"/>
    <property type="match status" value="1"/>
</dbReference>
<evidence type="ECO:0000313" key="1">
    <source>
        <dbReference type="EMBL" id="KXL51792.1"/>
    </source>
</evidence>
<accession>A0A136WBA0</accession>
<dbReference type="InterPro" id="IPR003772">
    <property type="entry name" value="YceD"/>
</dbReference>
<dbReference type="AlphaFoldDB" id="A0A136WBA0"/>
<dbReference type="PANTHER" id="PTHR34374">
    <property type="entry name" value="LARGE RIBOSOMAL RNA SUBUNIT ACCUMULATION PROTEIN YCED HOMOLOG 1, CHLOROPLASTIC"/>
    <property type="match status" value="1"/>
</dbReference>
<proteinExistence type="predicted"/>
<name>A0A136WBA0_9FIRM</name>
<evidence type="ECO:0000313" key="2">
    <source>
        <dbReference type="Proteomes" id="UP000070539"/>
    </source>
</evidence>
<dbReference type="RefSeq" id="WP_066090777.1">
    <property type="nucleotide sequence ID" value="NZ_LRVM01000015.1"/>
</dbReference>
<comment type="caution">
    <text evidence="1">The sequence shown here is derived from an EMBL/GenBank/DDBJ whole genome shotgun (WGS) entry which is preliminary data.</text>
</comment>
<dbReference type="PATRIC" id="fig|36847.3.peg.3344"/>
<dbReference type="OrthoDB" id="9790372at2"/>
<sequence>MLLGMAQLFGKNGVTTPVMLEEQINDTSDYPDVVEFLQPVKLEGTLKNEKEIFVFEAKGKTEVNLRCDRCLAPVRKELCFEIKERFAHTGRGNEETETFSGDQIDLTDFVKRSIISSLPMKILCSEDCKGLCPVCGKNLNEGECGCDTTYIDPRFESLRALFNVDEEV</sequence>
<dbReference type="EMBL" id="LRVM01000015">
    <property type="protein sequence ID" value="KXL51792.1"/>
    <property type="molecule type" value="Genomic_DNA"/>
</dbReference>
<organism evidence="1 2">
    <name type="scientific">Anaerotignum neopropionicum</name>
    <dbReference type="NCBI Taxonomy" id="36847"/>
    <lineage>
        <taxon>Bacteria</taxon>
        <taxon>Bacillati</taxon>
        <taxon>Bacillota</taxon>
        <taxon>Clostridia</taxon>
        <taxon>Lachnospirales</taxon>
        <taxon>Anaerotignaceae</taxon>
        <taxon>Anaerotignum</taxon>
    </lineage>
</organism>
<protein>
    <recommendedName>
        <fullName evidence="3">DUF177 domain-containing protein</fullName>
    </recommendedName>
</protein>
<gene>
    <name evidence="1" type="ORF">CLNEO_28590</name>
</gene>
<evidence type="ECO:0008006" key="3">
    <source>
        <dbReference type="Google" id="ProtNLM"/>
    </source>
</evidence>
<keyword evidence="2" id="KW-1185">Reference proteome</keyword>
<dbReference type="PANTHER" id="PTHR34374:SF1">
    <property type="entry name" value="LARGE RIBOSOMAL RNA SUBUNIT ACCUMULATION PROTEIN YCED HOMOLOG 1, CHLOROPLASTIC"/>
    <property type="match status" value="1"/>
</dbReference>
<reference evidence="1 2" key="1">
    <citation type="submission" date="2016-01" db="EMBL/GenBank/DDBJ databases">
        <title>Genome sequence of Clostridium neopropionicum X4, DSM-3847.</title>
        <authorList>
            <person name="Poehlein A."/>
            <person name="Beck M.H."/>
            <person name="Bengelsdorf F.R."/>
            <person name="Daniel R."/>
            <person name="Duerre P."/>
        </authorList>
    </citation>
    <scope>NUCLEOTIDE SEQUENCE [LARGE SCALE GENOMIC DNA]</scope>
    <source>
        <strain evidence="1 2">DSM-3847</strain>
    </source>
</reference>